<gene>
    <name evidence="2" type="ORF">KCG34_00715</name>
</gene>
<organism evidence="2 3">
    <name type="scientific">Phenylobacterium montanum</name>
    <dbReference type="NCBI Taxonomy" id="2823693"/>
    <lineage>
        <taxon>Bacteria</taxon>
        <taxon>Pseudomonadati</taxon>
        <taxon>Pseudomonadota</taxon>
        <taxon>Alphaproteobacteria</taxon>
        <taxon>Caulobacterales</taxon>
        <taxon>Caulobacteraceae</taxon>
        <taxon>Phenylobacterium</taxon>
    </lineage>
</organism>
<feature type="chain" id="PRO_5037007972" evidence="1">
    <location>
        <begin position="21"/>
        <end position="167"/>
    </location>
</feature>
<reference evidence="2" key="1">
    <citation type="submission" date="2021-04" db="EMBL/GenBank/DDBJ databases">
        <title>The complete genome sequence of Caulobacter sp. S6.</title>
        <authorList>
            <person name="Tang Y."/>
            <person name="Ouyang W."/>
            <person name="Liu Q."/>
            <person name="Huang B."/>
            <person name="Guo Z."/>
            <person name="Lei P."/>
        </authorList>
    </citation>
    <scope>NUCLEOTIDE SEQUENCE</scope>
    <source>
        <strain evidence="2">S6</strain>
    </source>
</reference>
<evidence type="ECO:0000256" key="1">
    <source>
        <dbReference type="SAM" id="SignalP"/>
    </source>
</evidence>
<keyword evidence="3" id="KW-1185">Reference proteome</keyword>
<evidence type="ECO:0000313" key="2">
    <source>
        <dbReference type="EMBL" id="QUD88452.1"/>
    </source>
</evidence>
<sequence length="167" mass="17474">MTRVILALLAATTLASPAVAQPAMISRWDSGQLVNVLQSLGVSEIHVGELGGRPAVTGRTREGLSVGLFAKGCDAANPPIPVVCHSIEGAITYDAAGKPDRTALANQLNHDYALGKFMAEPDGTIRGSRYFMLDGGVSEENLRAELNGYFAVGALASRAIWPQGAAR</sequence>
<feature type="signal peptide" evidence="1">
    <location>
        <begin position="1"/>
        <end position="20"/>
    </location>
</feature>
<dbReference type="InterPro" id="IPR019660">
    <property type="entry name" value="Put_sensory_transdc_reg_YbjN"/>
</dbReference>
<protein>
    <submittedName>
        <fullName evidence="2">YbjN domain-containing protein</fullName>
    </submittedName>
</protein>
<proteinExistence type="predicted"/>
<dbReference type="KEGG" id="caul:KCG34_00715"/>
<dbReference type="EMBL" id="CP073078">
    <property type="protein sequence ID" value="QUD88452.1"/>
    <property type="molecule type" value="Genomic_DNA"/>
</dbReference>
<accession>A0A975G0X6</accession>
<name>A0A975G0X6_9CAUL</name>
<dbReference type="Proteomes" id="UP000676409">
    <property type="component" value="Chromosome"/>
</dbReference>
<dbReference type="Pfam" id="PF10722">
    <property type="entry name" value="YbjN"/>
    <property type="match status" value="1"/>
</dbReference>
<dbReference type="RefSeq" id="WP_211938502.1">
    <property type="nucleotide sequence ID" value="NZ_CP073078.1"/>
</dbReference>
<dbReference type="AlphaFoldDB" id="A0A975G0X6"/>
<evidence type="ECO:0000313" key="3">
    <source>
        <dbReference type="Proteomes" id="UP000676409"/>
    </source>
</evidence>
<keyword evidence="1" id="KW-0732">Signal</keyword>